<evidence type="ECO:0000313" key="1">
    <source>
        <dbReference type="EMBL" id="MBN2954476.1"/>
    </source>
</evidence>
<protein>
    <submittedName>
        <fullName evidence="1">Uncharacterized protein</fullName>
    </submittedName>
</protein>
<dbReference type="AlphaFoldDB" id="A0A938Z7S8"/>
<evidence type="ECO:0000313" key="2">
    <source>
        <dbReference type="Proteomes" id="UP000737612"/>
    </source>
</evidence>
<name>A0A938Z7S8_9FIRM</name>
<organism evidence="1 2">
    <name type="scientific">Fusicatenibacter saccharivorans</name>
    <dbReference type="NCBI Taxonomy" id="1150298"/>
    <lineage>
        <taxon>Bacteria</taxon>
        <taxon>Bacillati</taxon>
        <taxon>Bacillota</taxon>
        <taxon>Clostridia</taxon>
        <taxon>Lachnospirales</taxon>
        <taxon>Lachnospiraceae</taxon>
        <taxon>Fusicatenibacter</taxon>
    </lineage>
</organism>
<proteinExistence type="predicted"/>
<sequence>MKNREKFRDEILQAIIGGNSCGFMKDKVAQEYLDSRESSDVLCEKIGCTDCIKLFAFWLDGDYEAPTTDWANVPVDTLVRVRDDENGEWFLRYFNRFDESSFSSMAGHNYSVFADGATSITGRDYVEHWKYCELAEEEE</sequence>
<reference evidence="1" key="1">
    <citation type="submission" date="2021-02" db="EMBL/GenBank/DDBJ databases">
        <title>Metagenome-assembled genomes from human diarrheal sample B26.</title>
        <authorList>
            <person name="Ateba T.P."/>
            <person name="Alayande K.A."/>
            <person name="Mwanza M."/>
        </authorList>
    </citation>
    <scope>NUCLEOTIDE SEQUENCE</scope>
    <source>
        <strain evidence="1">06WH</strain>
    </source>
</reference>
<dbReference type="EMBL" id="JAFHBD010000065">
    <property type="protein sequence ID" value="MBN2954476.1"/>
    <property type="molecule type" value="Genomic_DNA"/>
</dbReference>
<comment type="caution">
    <text evidence="1">The sequence shown here is derived from an EMBL/GenBank/DDBJ whole genome shotgun (WGS) entry which is preliminary data.</text>
</comment>
<dbReference type="Proteomes" id="UP000737612">
    <property type="component" value="Unassembled WGS sequence"/>
</dbReference>
<gene>
    <name evidence="1" type="ORF">JTJ23_13010</name>
</gene>
<accession>A0A938Z7S8</accession>